<dbReference type="AlphaFoldDB" id="A0A0C2CT16"/>
<dbReference type="Proteomes" id="UP000054047">
    <property type="component" value="Unassembled WGS sequence"/>
</dbReference>
<dbReference type="GO" id="GO:0003676">
    <property type="term" value="F:nucleic acid binding"/>
    <property type="evidence" value="ECO:0007669"/>
    <property type="project" value="InterPro"/>
</dbReference>
<organism evidence="1 2">
    <name type="scientific">Ancylostoma duodenale</name>
    <dbReference type="NCBI Taxonomy" id="51022"/>
    <lineage>
        <taxon>Eukaryota</taxon>
        <taxon>Metazoa</taxon>
        <taxon>Ecdysozoa</taxon>
        <taxon>Nematoda</taxon>
        <taxon>Chromadorea</taxon>
        <taxon>Rhabditida</taxon>
        <taxon>Rhabditina</taxon>
        <taxon>Rhabditomorpha</taxon>
        <taxon>Strongyloidea</taxon>
        <taxon>Ancylostomatidae</taxon>
        <taxon>Ancylostomatinae</taxon>
        <taxon>Ancylostoma</taxon>
    </lineage>
</organism>
<evidence type="ECO:0000313" key="1">
    <source>
        <dbReference type="EMBL" id="KIH52932.1"/>
    </source>
</evidence>
<reference evidence="1 2" key="1">
    <citation type="submission" date="2013-12" db="EMBL/GenBank/DDBJ databases">
        <title>Draft genome of the parsitic nematode Ancylostoma duodenale.</title>
        <authorList>
            <person name="Mitreva M."/>
        </authorList>
    </citation>
    <scope>NUCLEOTIDE SEQUENCE [LARGE SCALE GENOMIC DNA]</scope>
    <source>
        <strain evidence="1 2">Zhejiang</strain>
    </source>
</reference>
<keyword evidence="2" id="KW-1185">Reference proteome</keyword>
<dbReference type="Gene3D" id="3.30.420.10">
    <property type="entry name" value="Ribonuclease H-like superfamily/Ribonuclease H"/>
    <property type="match status" value="1"/>
</dbReference>
<gene>
    <name evidence="1" type="ORF">ANCDUO_16955</name>
</gene>
<evidence type="ECO:0000313" key="2">
    <source>
        <dbReference type="Proteomes" id="UP000054047"/>
    </source>
</evidence>
<dbReference type="EMBL" id="KN742439">
    <property type="protein sequence ID" value="KIH52932.1"/>
    <property type="molecule type" value="Genomic_DNA"/>
</dbReference>
<dbReference type="PANTHER" id="PTHR46068:SF1">
    <property type="entry name" value="TRANSPOSASE IS30-LIKE HTH DOMAIN-CONTAINING PROTEIN"/>
    <property type="match status" value="1"/>
</dbReference>
<sequence length="130" mass="15285">MKARKEAKGHLITEHEEAKHLEWCKRLRKRFAAGRHRKILFSDKKWFDVEGDHNRQNDRVWLKGKPSLAGRMVTKRQKAKQVMVRAGITYTSKTPLIFAHEGVKVQEPQYCALLENKVLPWASRYFGEEV</sequence>
<accession>A0A0C2CT16</accession>
<dbReference type="InterPro" id="IPR036397">
    <property type="entry name" value="RNaseH_sf"/>
</dbReference>
<protein>
    <submittedName>
        <fullName evidence="1">Uncharacterized protein</fullName>
    </submittedName>
</protein>
<dbReference type="PANTHER" id="PTHR46068">
    <property type="entry name" value="PROTEIN CBG27172"/>
    <property type="match status" value="1"/>
</dbReference>
<proteinExistence type="predicted"/>
<dbReference type="OrthoDB" id="10048574at2759"/>
<name>A0A0C2CT16_9BILA</name>